<protein>
    <submittedName>
        <fullName evidence="7">CYTA5 protein</fullName>
    </submittedName>
</protein>
<gene>
    <name evidence="7" type="primary">Cyta5</name>
    <name evidence="7" type="ORF">BURBIS_R15352</name>
</gene>
<sequence length="59" mass="6775">METGGLSEPKPATPEIQHIANEVKQEFERRSKRTYDIFKAIVYKTQVVAGTNYFIKVCI</sequence>
<dbReference type="AlphaFoldDB" id="A0A7K4TB65"/>
<name>A0A7K4TB65_9CHAR</name>
<dbReference type="PANTHER" id="PTHR11414">
    <property type="entry name" value="CYSTATIN FAMILY MEMBER"/>
    <property type="match status" value="1"/>
</dbReference>
<evidence type="ECO:0000313" key="7">
    <source>
        <dbReference type="EMBL" id="NWQ94442.1"/>
    </source>
</evidence>
<dbReference type="InterPro" id="IPR001713">
    <property type="entry name" value="Prot_inh_stefin"/>
</dbReference>
<dbReference type="Gene3D" id="3.10.450.10">
    <property type="match status" value="1"/>
</dbReference>
<feature type="domain" description="Cystatin" evidence="6">
    <location>
        <begin position="4"/>
        <end position="58"/>
    </location>
</feature>
<dbReference type="Proteomes" id="UP000574691">
    <property type="component" value="Unassembled WGS sequence"/>
</dbReference>
<dbReference type="Pfam" id="PF00031">
    <property type="entry name" value="Cystatin"/>
    <property type="match status" value="1"/>
</dbReference>
<evidence type="ECO:0000256" key="2">
    <source>
        <dbReference type="ARBA" id="ARBA00009403"/>
    </source>
</evidence>
<dbReference type="PANTHER" id="PTHR11414:SF20">
    <property type="entry name" value="CYSTATIN-A"/>
    <property type="match status" value="1"/>
</dbReference>
<dbReference type="SUPFAM" id="SSF54403">
    <property type="entry name" value="Cystatin/monellin"/>
    <property type="match status" value="1"/>
</dbReference>
<proteinExistence type="inferred from homology"/>
<feature type="non-terminal residue" evidence="7">
    <location>
        <position position="59"/>
    </location>
</feature>
<dbReference type="GO" id="GO:0005829">
    <property type="term" value="C:cytosol"/>
    <property type="evidence" value="ECO:0007669"/>
    <property type="project" value="TreeGrafter"/>
</dbReference>
<reference evidence="7 8" key="1">
    <citation type="submission" date="2019-09" db="EMBL/GenBank/DDBJ databases">
        <title>Bird 10,000 Genomes (B10K) Project - Family phase.</title>
        <authorList>
            <person name="Zhang G."/>
        </authorList>
    </citation>
    <scope>NUCLEOTIDE SEQUENCE [LARGE SCALE GENOMIC DNA]</scope>
    <source>
        <strain evidence="7">B10K-DU-001-64</strain>
        <tissue evidence="7">Muscle</tissue>
    </source>
</reference>
<dbReference type="CDD" id="cd00042">
    <property type="entry name" value="CY"/>
    <property type="match status" value="1"/>
</dbReference>
<keyword evidence="3" id="KW-0963">Cytoplasm</keyword>
<keyword evidence="8" id="KW-1185">Reference proteome</keyword>
<feature type="non-terminal residue" evidence="7">
    <location>
        <position position="1"/>
    </location>
</feature>
<comment type="caution">
    <text evidence="7">The sequence shown here is derived from an EMBL/GenBank/DDBJ whole genome shotgun (WGS) entry which is preliminary data.</text>
</comment>
<comment type="subcellular location">
    <subcellularLocation>
        <location evidence="1">Cytoplasm</location>
    </subcellularLocation>
</comment>
<organism evidence="7 8">
    <name type="scientific">Burhinus bistriatus</name>
    <dbReference type="NCBI Taxonomy" id="240201"/>
    <lineage>
        <taxon>Eukaryota</taxon>
        <taxon>Metazoa</taxon>
        <taxon>Chordata</taxon>
        <taxon>Craniata</taxon>
        <taxon>Vertebrata</taxon>
        <taxon>Euteleostomi</taxon>
        <taxon>Archelosauria</taxon>
        <taxon>Archosauria</taxon>
        <taxon>Dinosauria</taxon>
        <taxon>Saurischia</taxon>
        <taxon>Theropoda</taxon>
        <taxon>Coelurosauria</taxon>
        <taxon>Aves</taxon>
        <taxon>Neognathae</taxon>
        <taxon>Neoaves</taxon>
        <taxon>Charadriiformes</taxon>
        <taxon>Burhinidae</taxon>
        <taxon>Burhinus</taxon>
    </lineage>
</organism>
<comment type="similarity">
    <text evidence="2">Belongs to the cystatin family.</text>
</comment>
<evidence type="ECO:0000256" key="1">
    <source>
        <dbReference type="ARBA" id="ARBA00004496"/>
    </source>
</evidence>
<evidence type="ECO:0000313" key="8">
    <source>
        <dbReference type="Proteomes" id="UP000574691"/>
    </source>
</evidence>
<keyword evidence="5" id="KW-0789">Thiol protease inhibitor</keyword>
<keyword evidence="4" id="KW-0646">Protease inhibitor</keyword>
<dbReference type="GO" id="GO:0004869">
    <property type="term" value="F:cysteine-type endopeptidase inhibitor activity"/>
    <property type="evidence" value="ECO:0007669"/>
    <property type="project" value="UniProtKB-KW"/>
</dbReference>
<evidence type="ECO:0000259" key="6">
    <source>
        <dbReference type="Pfam" id="PF00031"/>
    </source>
</evidence>
<accession>A0A7K4TB65</accession>
<dbReference type="InterPro" id="IPR000010">
    <property type="entry name" value="Cystatin_dom"/>
</dbReference>
<evidence type="ECO:0000256" key="5">
    <source>
        <dbReference type="ARBA" id="ARBA00022704"/>
    </source>
</evidence>
<dbReference type="EMBL" id="VYXH01008987">
    <property type="protein sequence ID" value="NWQ94442.1"/>
    <property type="molecule type" value="Genomic_DNA"/>
</dbReference>
<dbReference type="PRINTS" id="PR00295">
    <property type="entry name" value="STEFINA"/>
</dbReference>
<evidence type="ECO:0000256" key="3">
    <source>
        <dbReference type="ARBA" id="ARBA00022490"/>
    </source>
</evidence>
<evidence type="ECO:0000256" key="4">
    <source>
        <dbReference type="ARBA" id="ARBA00022690"/>
    </source>
</evidence>
<dbReference type="InterPro" id="IPR046350">
    <property type="entry name" value="Cystatin_sf"/>
</dbReference>